<comment type="similarity">
    <text evidence="3">Belongs to the WD repeat MDV1/CAF4 family.</text>
</comment>
<reference evidence="10 11" key="1">
    <citation type="submission" date="2019-09" db="EMBL/GenBank/DDBJ databases">
        <title>The hologenome of the rock-dwelling lichen Lasallia pustulata.</title>
        <authorList>
            <person name="Greshake Tzovaras B."/>
            <person name="Segers F."/>
            <person name="Bicker A."/>
            <person name="Dal Grande F."/>
            <person name="Otte J."/>
            <person name="Hankeln T."/>
            <person name="Schmitt I."/>
            <person name="Ebersberger I."/>
        </authorList>
    </citation>
    <scope>NUCLEOTIDE SEQUENCE [LARGE SCALE GENOMIC DNA]</scope>
    <source>
        <strain evidence="10">A1-1</strain>
    </source>
</reference>
<dbReference type="Pfam" id="PF24883">
    <property type="entry name" value="NPHP3_N"/>
    <property type="match status" value="1"/>
</dbReference>
<evidence type="ECO:0000256" key="3">
    <source>
        <dbReference type="ARBA" id="ARBA00038415"/>
    </source>
</evidence>
<dbReference type="SUPFAM" id="SSF52540">
    <property type="entry name" value="P-loop containing nucleoside triphosphate hydrolases"/>
    <property type="match status" value="1"/>
</dbReference>
<dbReference type="PROSITE" id="PS00678">
    <property type="entry name" value="WD_REPEATS_1"/>
    <property type="match status" value="2"/>
</dbReference>
<feature type="repeat" description="WD" evidence="6">
    <location>
        <begin position="796"/>
        <end position="837"/>
    </location>
</feature>
<keyword evidence="7" id="KW-0175">Coiled coil</keyword>
<name>A0A5M8PTV0_9LECA</name>
<dbReference type="PANTHER" id="PTHR22847">
    <property type="entry name" value="WD40 REPEAT PROTEIN"/>
    <property type="match status" value="1"/>
</dbReference>
<evidence type="ECO:0000256" key="2">
    <source>
        <dbReference type="ARBA" id="ARBA00022737"/>
    </source>
</evidence>
<keyword evidence="2" id="KW-0677">Repeat</keyword>
<feature type="domain" description="Nephrocystin 3-like N-terminal" evidence="9">
    <location>
        <begin position="194"/>
        <end position="351"/>
    </location>
</feature>
<keyword evidence="1 6" id="KW-0853">WD repeat</keyword>
<evidence type="ECO:0000313" key="10">
    <source>
        <dbReference type="EMBL" id="KAA6412034.1"/>
    </source>
</evidence>
<feature type="repeat" description="WD" evidence="6">
    <location>
        <begin position="754"/>
        <end position="795"/>
    </location>
</feature>
<dbReference type="Pfam" id="PF23414">
    <property type="entry name" value="Beta-prop_EML_2"/>
    <property type="match status" value="1"/>
</dbReference>
<feature type="repeat" description="WD" evidence="6">
    <location>
        <begin position="1129"/>
        <end position="1170"/>
    </location>
</feature>
<dbReference type="InterPro" id="IPR055442">
    <property type="entry name" value="Beta-prop_EML-like_2nd"/>
</dbReference>
<proteinExistence type="inferred from homology"/>
<dbReference type="Gene3D" id="2.130.10.10">
    <property type="entry name" value="YVTN repeat-like/Quinoprotein amine dehydrogenase"/>
    <property type="match status" value="5"/>
</dbReference>
<dbReference type="PROSITE" id="PS50294">
    <property type="entry name" value="WD_REPEATS_REGION"/>
    <property type="match status" value="12"/>
</dbReference>
<accession>A0A5M8PTV0</accession>
<dbReference type="InterPro" id="IPR015943">
    <property type="entry name" value="WD40/YVTN_repeat-like_dom_sf"/>
</dbReference>
<protein>
    <recommendedName>
        <fullName evidence="4">Mitochondrial division protein 1</fullName>
    </recommendedName>
</protein>
<comment type="function">
    <text evidence="5">Involved in mitochondrial fission. Acts as an adapter protein required to form mitochondrial fission complexes. Formation of these complexes is required to promote constriction and fission of the mitochondrial compartment at a late step in mitochondrial division.</text>
</comment>
<gene>
    <name evidence="10" type="ORF">FRX48_04184</name>
</gene>
<dbReference type="PRINTS" id="PR00320">
    <property type="entry name" value="GPROTEINBRPT"/>
</dbReference>
<feature type="repeat" description="WD" evidence="6">
    <location>
        <begin position="1087"/>
        <end position="1128"/>
    </location>
</feature>
<feature type="repeat" description="WD" evidence="6">
    <location>
        <begin position="838"/>
        <end position="879"/>
    </location>
</feature>
<dbReference type="PROSITE" id="PS50082">
    <property type="entry name" value="WD_REPEATS_2"/>
    <property type="match status" value="12"/>
</dbReference>
<dbReference type="InterPro" id="IPR001680">
    <property type="entry name" value="WD40_rpt"/>
</dbReference>
<feature type="coiled-coil region" evidence="7">
    <location>
        <begin position="20"/>
        <end position="54"/>
    </location>
</feature>
<dbReference type="Pfam" id="PF00400">
    <property type="entry name" value="WD40"/>
    <property type="match status" value="8"/>
</dbReference>
<dbReference type="InterPro" id="IPR019775">
    <property type="entry name" value="WD40_repeat_CS"/>
</dbReference>
<feature type="repeat" description="WD" evidence="6">
    <location>
        <begin position="1006"/>
        <end position="1038"/>
    </location>
</feature>
<evidence type="ECO:0000259" key="9">
    <source>
        <dbReference type="Pfam" id="PF24883"/>
    </source>
</evidence>
<evidence type="ECO:0000256" key="7">
    <source>
        <dbReference type="SAM" id="Coils"/>
    </source>
</evidence>
<dbReference type="OrthoDB" id="674604at2759"/>
<dbReference type="InterPro" id="IPR056884">
    <property type="entry name" value="NPHP3-like_N"/>
</dbReference>
<dbReference type="SUPFAM" id="SSF50978">
    <property type="entry name" value="WD40 repeat-like"/>
    <property type="match status" value="2"/>
</dbReference>
<dbReference type="SMART" id="SM00564">
    <property type="entry name" value="PQQ"/>
    <property type="match status" value="8"/>
</dbReference>
<dbReference type="InterPro" id="IPR027417">
    <property type="entry name" value="P-loop_NTPase"/>
</dbReference>
<evidence type="ECO:0000313" key="11">
    <source>
        <dbReference type="Proteomes" id="UP000324767"/>
    </source>
</evidence>
<dbReference type="CDD" id="cd00200">
    <property type="entry name" value="WD40"/>
    <property type="match status" value="2"/>
</dbReference>
<dbReference type="SMART" id="SM00320">
    <property type="entry name" value="WD40"/>
    <property type="match status" value="12"/>
</dbReference>
<feature type="repeat" description="WD" evidence="6">
    <location>
        <begin position="1171"/>
        <end position="1212"/>
    </location>
</feature>
<feature type="repeat" description="WD" evidence="6">
    <location>
        <begin position="1213"/>
        <end position="1254"/>
    </location>
</feature>
<dbReference type="EMBL" id="VXIT01000006">
    <property type="protein sequence ID" value="KAA6412034.1"/>
    <property type="molecule type" value="Genomic_DNA"/>
</dbReference>
<feature type="repeat" description="WD" evidence="6">
    <location>
        <begin position="1045"/>
        <end position="1086"/>
    </location>
</feature>
<sequence>MDPGTILAVVEASATTLSVIARYSSKVKSAKADIERLQNEVKEFHEMSQKVQELVQSSGATRLPISTSFAEATKQSLLDIIALEDKLNPSKGGRIMKRLGIRALKWPLTSKEVDECIKTLERHNKRFSLALIADQTSLVLNIDANLTQLTENQDLAEQDRQLATLPCAVNASFNSYFRQHEPQCVPGTRVDLLSQLQDWSNDHERPIFWLNGMAGTGKSTIARTVAHKFHSQRSLGASFFFSRGVGDLGHAASFVGTLAHQLADASPLLKRFICEAITTNHNITMQGLRNQWKVLIVQPLSRLNGQRLTLSLVIDALDECENQEDIKLILQLFVEIKDLVAVNFGIFVTSRPETPIRLGFRDMPNIIYQDLVLQNIPRSTVEHDIRNFLKHDFHEIGSEHNLQGWPSEMDIESLVQASDCLFIYAATVCRFVRDPNWLPDQRLHLILQSNAKGSQPTAKLDEMYTQVLRCSITTDQGEVEKAELGKRFRNSVGTIVLLFDVLSAPMLATLLSIPTREVEISLNSLHSLLNIPESPDSPIRLLHPSFRDFLLDIKRCQDTQFWIDQNSVDKNLVTNCLQLLSNILRRDICGLKTPGATASKAQDDINVHLPLHVQYACQYWVDHLERGDHNSRIEAGLCDNGQVHNFLQTHLLHWLEALSLMGKTSQGIVAITKLERMFQDDKHPSLRAVVQDAKRFILSNRSIIEEAPLQIYASALIFSPKQSLIRKRYSNQFPCWILKYPLTEDKWSSCLQTLEDHTGPVCAVAFSPDGKQLASGSCDGTVGLWDPATGALRSTLEGHTGLVWAVAFSPDGKQLASGSDDSTVRLWDPATGALRSTLEGHTGLVWAVAFSPDGKQLASGSDDSTVRLWDPATGALRSTLEGHTGRVNAVAFSPDGKQLASGSDDSTVRLWDPATGALRSSLKGHTSVVWAVAFSPDGKQLASGWGDDTVRLWDLATGALRSTLEGHTRPVCAVAFSPDGKQLASGSGDDTVRLWDRATGALRSSLKGHTSVVNAVAFSPDGKQLASGSDDRTVRLWDPALRSTLEGHTDYVWAVAFSSDGKQLASGSSDGTVQLWDPATGALRSTLEGHTGLVRAVAFSPDGKQLASGSNDDTVRLWDRATGALRSTLEGHTGEVRAVAFSPDGKQLASGSNDDTVRLWDRATGALRSTLEGHTREVRAVAFSPDGKQLASGSGDGTVRLWDPATGALRSSLKGHTSVVDAVAFSPDGKQLASMSADGTVRFWDLVTQQTLQIFDVNVTDTELAFTADGLHIITNRGQIQLTAVSHRPQEQVSLPNSWVISRNWLFLGTHKMLWLPPDFRLRCPAKRDQILVIGRPLGRINFLELDANSALIGN</sequence>
<evidence type="ECO:0000256" key="5">
    <source>
        <dbReference type="ARBA" id="ARBA00043913"/>
    </source>
</evidence>
<organism evidence="10 11">
    <name type="scientific">Lasallia pustulata</name>
    <dbReference type="NCBI Taxonomy" id="136370"/>
    <lineage>
        <taxon>Eukaryota</taxon>
        <taxon>Fungi</taxon>
        <taxon>Dikarya</taxon>
        <taxon>Ascomycota</taxon>
        <taxon>Pezizomycotina</taxon>
        <taxon>Lecanoromycetes</taxon>
        <taxon>OSLEUM clade</taxon>
        <taxon>Umbilicariomycetidae</taxon>
        <taxon>Umbilicariales</taxon>
        <taxon>Umbilicariaceae</taxon>
        <taxon>Lasallia</taxon>
    </lineage>
</organism>
<feature type="repeat" description="WD" evidence="6">
    <location>
        <begin position="922"/>
        <end position="963"/>
    </location>
</feature>
<feature type="repeat" description="WD" evidence="6">
    <location>
        <begin position="880"/>
        <end position="921"/>
    </location>
</feature>
<dbReference type="Proteomes" id="UP000324767">
    <property type="component" value="Unassembled WGS sequence"/>
</dbReference>
<feature type="repeat" description="WD" evidence="6">
    <location>
        <begin position="964"/>
        <end position="1005"/>
    </location>
</feature>
<evidence type="ECO:0000256" key="1">
    <source>
        <dbReference type="ARBA" id="ARBA00022574"/>
    </source>
</evidence>
<evidence type="ECO:0000256" key="4">
    <source>
        <dbReference type="ARBA" id="ARBA00039789"/>
    </source>
</evidence>
<dbReference type="Gene3D" id="3.40.50.300">
    <property type="entry name" value="P-loop containing nucleotide triphosphate hydrolases"/>
    <property type="match status" value="1"/>
</dbReference>
<comment type="caution">
    <text evidence="10">The sequence shown here is derived from an EMBL/GenBank/DDBJ whole genome shotgun (WGS) entry which is preliminary data.</text>
</comment>
<dbReference type="PANTHER" id="PTHR22847:SF637">
    <property type="entry name" value="WD REPEAT DOMAIN 5B"/>
    <property type="match status" value="1"/>
</dbReference>
<dbReference type="InterPro" id="IPR020472">
    <property type="entry name" value="WD40_PAC1"/>
</dbReference>
<feature type="domain" description="EML-like second beta-propeller" evidence="8">
    <location>
        <begin position="1095"/>
        <end position="1253"/>
    </location>
</feature>
<evidence type="ECO:0000256" key="6">
    <source>
        <dbReference type="PROSITE-ProRule" id="PRU00221"/>
    </source>
</evidence>
<dbReference type="GO" id="GO:1990234">
    <property type="term" value="C:transferase complex"/>
    <property type="evidence" value="ECO:0007669"/>
    <property type="project" value="UniProtKB-ARBA"/>
</dbReference>
<dbReference type="InterPro" id="IPR036322">
    <property type="entry name" value="WD40_repeat_dom_sf"/>
</dbReference>
<evidence type="ECO:0000259" key="8">
    <source>
        <dbReference type="Pfam" id="PF23414"/>
    </source>
</evidence>
<dbReference type="GO" id="GO:0005634">
    <property type="term" value="C:nucleus"/>
    <property type="evidence" value="ECO:0007669"/>
    <property type="project" value="TreeGrafter"/>
</dbReference>
<dbReference type="InterPro" id="IPR018391">
    <property type="entry name" value="PQQ_b-propeller_rpt"/>
</dbReference>